<evidence type="ECO:0000256" key="8">
    <source>
        <dbReference type="ARBA" id="ARBA00034317"/>
    </source>
</evidence>
<accession>A0A7X2Z928</accession>
<evidence type="ECO:0000256" key="5">
    <source>
        <dbReference type="ARBA" id="ARBA00023002"/>
    </source>
</evidence>
<comment type="caution">
    <text evidence="16">The sequence shown here is derived from an EMBL/GenBank/DDBJ whole genome shotgun (WGS) entry which is preliminary data.</text>
</comment>
<sequence length="357" mass="39448">MYQGFKAINDIKCSQSIPTQYGGDGQPWSLALRIIRELAKVDASLAHVLGYHFFMLVQAHYKGSREQQAYFYRETAKHNWFWGNSSNPLERSIMGKKAADGANVSGKKGFSSGSPDSDMLLISWNDDVSGGFHVGVVPTSRKGITVQDDWDSFGQRQTGSGTVVFDHVLVENHEILDIDSRKHDAFSTLDPILSQSILANIFVGSAEGAIAEARNYTLTKSRPWIASGVDQAAQDPFILRQYGEFWLELQGAILLVEQAANNLDEIWAKEFKLTELERGESAVLIATANAFAAKAGLAISSGILEVTGARSTASQYGFDRFWRNVRTHTLHNPTVYKLRNIGNWVLNGEIPEPGVYS</sequence>
<comment type="subcellular location">
    <subcellularLocation>
        <location evidence="1">Cytoplasm</location>
    </subcellularLocation>
</comment>
<dbReference type="InterPro" id="IPR046373">
    <property type="entry name" value="Acyl-CoA_Oxase/DH_mid-dom_sf"/>
</dbReference>
<protein>
    <recommendedName>
        <fullName evidence="10">Dibenzothiophene monooxygenase</fullName>
        <ecNumber evidence="9">1.14.14.21</ecNumber>
    </recommendedName>
</protein>
<dbReference type="Proteomes" id="UP000450917">
    <property type="component" value="Unassembled WGS sequence"/>
</dbReference>
<evidence type="ECO:0000259" key="14">
    <source>
        <dbReference type="Pfam" id="PF02770"/>
    </source>
</evidence>
<keyword evidence="4" id="KW-0547">Nucleotide-binding</keyword>
<keyword evidence="17" id="KW-1185">Reference proteome</keyword>
<feature type="domain" description="Acyl-CoA dehydrogenase C-terminal" evidence="15">
    <location>
        <begin position="198"/>
        <end position="332"/>
    </location>
</feature>
<dbReference type="Gene3D" id="2.40.110.10">
    <property type="entry name" value="Butyryl-CoA Dehydrogenase, subunit A, domain 2"/>
    <property type="match status" value="1"/>
</dbReference>
<evidence type="ECO:0000256" key="1">
    <source>
        <dbReference type="ARBA" id="ARBA00004496"/>
    </source>
</evidence>
<dbReference type="SUPFAM" id="SSF56645">
    <property type="entry name" value="Acyl-CoA dehydrogenase NM domain-like"/>
    <property type="match status" value="1"/>
</dbReference>
<dbReference type="PANTHER" id="PTHR43884:SF12">
    <property type="entry name" value="ISOVALERYL-COA DEHYDROGENASE, MITOCHONDRIAL-RELATED"/>
    <property type="match status" value="1"/>
</dbReference>
<comment type="catalytic activity">
    <reaction evidence="13">
        <text>dibenzothiophene + 2 FMNH2 + 2 O2 = dibenzothiophene 5,5-dioxide + 2 FMN + 2 H2O + 2 H(+)</text>
        <dbReference type="Rhea" id="RHEA:49072"/>
        <dbReference type="ChEBI" id="CHEBI:15377"/>
        <dbReference type="ChEBI" id="CHEBI:15378"/>
        <dbReference type="ChEBI" id="CHEBI:15379"/>
        <dbReference type="ChEBI" id="CHEBI:23681"/>
        <dbReference type="ChEBI" id="CHEBI:57618"/>
        <dbReference type="ChEBI" id="CHEBI:58210"/>
        <dbReference type="ChEBI" id="CHEBI:90356"/>
        <dbReference type="EC" id="1.14.14.21"/>
    </reaction>
</comment>
<evidence type="ECO:0000256" key="11">
    <source>
        <dbReference type="ARBA" id="ARBA00047859"/>
    </source>
</evidence>
<dbReference type="GO" id="GO:0005737">
    <property type="term" value="C:cytoplasm"/>
    <property type="evidence" value="ECO:0007669"/>
    <property type="project" value="UniProtKB-SubCell"/>
</dbReference>
<evidence type="ECO:0000256" key="7">
    <source>
        <dbReference type="ARBA" id="ARBA00034307"/>
    </source>
</evidence>
<gene>
    <name evidence="16" type="ORF">GNP93_07915</name>
</gene>
<evidence type="ECO:0000256" key="3">
    <source>
        <dbReference type="ARBA" id="ARBA00022643"/>
    </source>
</evidence>
<evidence type="ECO:0000256" key="4">
    <source>
        <dbReference type="ARBA" id="ARBA00022741"/>
    </source>
</evidence>
<evidence type="ECO:0000256" key="6">
    <source>
        <dbReference type="ARBA" id="ARBA00023033"/>
    </source>
</evidence>
<keyword evidence="2" id="KW-0285">Flavoprotein</keyword>
<dbReference type="InterPro" id="IPR036250">
    <property type="entry name" value="AcylCo_DH-like_C"/>
</dbReference>
<comment type="catalytic activity">
    <reaction evidence="11">
        <text>dibenzothiophene + FMNH2 + O2 = dibenzothiophene 5-oxide + FMN + H2O + H(+)</text>
        <dbReference type="Rhea" id="RHEA:49076"/>
        <dbReference type="ChEBI" id="CHEBI:15377"/>
        <dbReference type="ChEBI" id="CHEBI:15378"/>
        <dbReference type="ChEBI" id="CHEBI:15379"/>
        <dbReference type="ChEBI" id="CHEBI:23681"/>
        <dbReference type="ChEBI" id="CHEBI:23683"/>
        <dbReference type="ChEBI" id="CHEBI:57618"/>
        <dbReference type="ChEBI" id="CHEBI:58210"/>
    </reaction>
</comment>
<dbReference type="GO" id="GO:0006552">
    <property type="term" value="P:L-leucine catabolic process"/>
    <property type="evidence" value="ECO:0007669"/>
    <property type="project" value="TreeGrafter"/>
</dbReference>
<dbReference type="InterPro" id="IPR006091">
    <property type="entry name" value="Acyl-CoA_Oxase/DH_mid-dom"/>
</dbReference>
<evidence type="ECO:0000256" key="12">
    <source>
        <dbReference type="ARBA" id="ARBA00048445"/>
    </source>
</evidence>
<dbReference type="EMBL" id="WNZX01000005">
    <property type="protein sequence ID" value="MUG70605.1"/>
    <property type="molecule type" value="Genomic_DNA"/>
</dbReference>
<evidence type="ECO:0000256" key="10">
    <source>
        <dbReference type="ARBA" id="ARBA00034345"/>
    </source>
</evidence>
<evidence type="ECO:0000256" key="9">
    <source>
        <dbReference type="ARBA" id="ARBA00034328"/>
    </source>
</evidence>
<dbReference type="InterPro" id="IPR009100">
    <property type="entry name" value="AcylCoA_DH/oxidase_NM_dom_sf"/>
</dbReference>
<organism evidence="16 17">
    <name type="scientific">Paenibacillus validus</name>
    <dbReference type="NCBI Taxonomy" id="44253"/>
    <lineage>
        <taxon>Bacteria</taxon>
        <taxon>Bacillati</taxon>
        <taxon>Bacillota</taxon>
        <taxon>Bacilli</taxon>
        <taxon>Bacillales</taxon>
        <taxon>Paenibacillaceae</taxon>
        <taxon>Paenibacillus</taxon>
    </lineage>
</organism>
<dbReference type="AlphaFoldDB" id="A0A7X2Z928"/>
<reference evidence="16 17" key="1">
    <citation type="submission" date="2019-11" db="EMBL/GenBank/DDBJ databases">
        <title>Draft genome sequences of five Paenibacillus species of dairy origin.</title>
        <authorList>
            <person name="Olajide A.M."/>
            <person name="Chen S."/>
            <person name="Lapointe G."/>
        </authorList>
    </citation>
    <scope>NUCLEOTIDE SEQUENCE [LARGE SCALE GENOMIC DNA]</scope>
    <source>
        <strain evidence="16 17">2CS3</strain>
    </source>
</reference>
<feature type="domain" description="Acyl-CoA oxidase/dehydrogenase middle" evidence="14">
    <location>
        <begin position="100"/>
        <end position="168"/>
    </location>
</feature>
<comment type="catalytic activity">
    <reaction evidence="12">
        <text>dibenzothiophene 5-oxide + FMNH2 + O2 = dibenzothiophene 5,5-dioxide + FMN + H2O + H(+)</text>
        <dbReference type="Rhea" id="RHEA:49080"/>
        <dbReference type="ChEBI" id="CHEBI:15377"/>
        <dbReference type="ChEBI" id="CHEBI:15378"/>
        <dbReference type="ChEBI" id="CHEBI:15379"/>
        <dbReference type="ChEBI" id="CHEBI:23683"/>
        <dbReference type="ChEBI" id="CHEBI:57618"/>
        <dbReference type="ChEBI" id="CHEBI:58210"/>
        <dbReference type="ChEBI" id="CHEBI:90356"/>
    </reaction>
</comment>
<proteinExistence type="inferred from homology"/>
<keyword evidence="3" id="KW-0288">FMN</keyword>
<dbReference type="EC" id="1.14.14.21" evidence="9"/>
<dbReference type="GO" id="GO:0004497">
    <property type="term" value="F:monooxygenase activity"/>
    <property type="evidence" value="ECO:0007669"/>
    <property type="project" value="UniProtKB-KW"/>
</dbReference>
<evidence type="ECO:0000313" key="17">
    <source>
        <dbReference type="Proteomes" id="UP000450917"/>
    </source>
</evidence>
<comment type="pathway">
    <text evidence="7">Sulfur metabolism; dibenzothiophene degradation.</text>
</comment>
<dbReference type="InterPro" id="IPR013107">
    <property type="entry name" value="Acyl-CoA_DH_C"/>
</dbReference>
<dbReference type="PIRSF" id="PIRSF016578">
    <property type="entry name" value="HsaA"/>
    <property type="match status" value="1"/>
</dbReference>
<keyword evidence="6 16" id="KW-0503">Monooxygenase</keyword>
<evidence type="ECO:0000259" key="15">
    <source>
        <dbReference type="Pfam" id="PF08028"/>
    </source>
</evidence>
<comment type="similarity">
    <text evidence="8">Belongs to the DszC flavin monooxygenase family.</text>
</comment>
<dbReference type="Pfam" id="PF02770">
    <property type="entry name" value="Acyl-CoA_dh_M"/>
    <property type="match status" value="1"/>
</dbReference>
<evidence type="ECO:0000313" key="16">
    <source>
        <dbReference type="EMBL" id="MUG70605.1"/>
    </source>
</evidence>
<evidence type="ECO:0000256" key="13">
    <source>
        <dbReference type="ARBA" id="ARBA00049456"/>
    </source>
</evidence>
<keyword evidence="5" id="KW-0560">Oxidoreductase</keyword>
<dbReference type="GO" id="GO:0050660">
    <property type="term" value="F:flavin adenine dinucleotide binding"/>
    <property type="evidence" value="ECO:0007669"/>
    <property type="project" value="InterPro"/>
</dbReference>
<dbReference type="Gene3D" id="1.10.540.10">
    <property type="entry name" value="Acyl-CoA dehydrogenase/oxidase, N-terminal domain"/>
    <property type="match status" value="1"/>
</dbReference>
<evidence type="ECO:0000256" key="2">
    <source>
        <dbReference type="ARBA" id="ARBA00022630"/>
    </source>
</evidence>
<name>A0A7X2Z928_9BACL</name>
<dbReference type="PANTHER" id="PTHR43884">
    <property type="entry name" value="ACYL-COA DEHYDROGENASE"/>
    <property type="match status" value="1"/>
</dbReference>
<dbReference type="InterPro" id="IPR037069">
    <property type="entry name" value="AcylCoA_DH/ox_N_sf"/>
</dbReference>
<dbReference type="SUPFAM" id="SSF47203">
    <property type="entry name" value="Acyl-CoA dehydrogenase C-terminal domain-like"/>
    <property type="match status" value="1"/>
</dbReference>
<dbReference type="Pfam" id="PF08028">
    <property type="entry name" value="Acyl-CoA_dh_2"/>
    <property type="match status" value="1"/>
</dbReference>
<dbReference type="Gene3D" id="1.20.140.10">
    <property type="entry name" value="Butyryl-CoA Dehydrogenase, subunit A, domain 3"/>
    <property type="match status" value="1"/>
</dbReference>
<dbReference type="GO" id="GO:0008470">
    <property type="term" value="F:3-methylbutanoyl-CoA dehydrogenase activity"/>
    <property type="evidence" value="ECO:0007669"/>
    <property type="project" value="TreeGrafter"/>
</dbReference>